<dbReference type="AlphaFoldDB" id="A0A6G0ZNJ1"/>
<feature type="transmembrane region" description="Helical" evidence="2">
    <location>
        <begin position="247"/>
        <end position="267"/>
    </location>
</feature>
<reference evidence="3 4" key="1">
    <citation type="submission" date="2019-08" db="EMBL/GenBank/DDBJ databases">
        <title>Whole genome of Aphis craccivora.</title>
        <authorList>
            <person name="Voronova N.V."/>
            <person name="Shulinski R.S."/>
            <person name="Bandarenka Y.V."/>
            <person name="Zhorov D.G."/>
            <person name="Warner D."/>
        </authorList>
    </citation>
    <scope>NUCLEOTIDE SEQUENCE [LARGE SCALE GENOMIC DNA]</scope>
    <source>
        <strain evidence="3">180601</strain>
        <tissue evidence="3">Whole Body</tissue>
    </source>
</reference>
<keyword evidence="2" id="KW-1133">Transmembrane helix</keyword>
<keyword evidence="4" id="KW-1185">Reference proteome</keyword>
<feature type="compositionally biased region" description="Polar residues" evidence="1">
    <location>
        <begin position="208"/>
        <end position="221"/>
    </location>
</feature>
<dbReference type="Proteomes" id="UP000478052">
    <property type="component" value="Unassembled WGS sequence"/>
</dbReference>
<keyword evidence="2" id="KW-0812">Transmembrane</keyword>
<dbReference type="OrthoDB" id="10044343at2759"/>
<evidence type="ECO:0000256" key="1">
    <source>
        <dbReference type="SAM" id="MobiDB-lite"/>
    </source>
</evidence>
<evidence type="ECO:0000256" key="2">
    <source>
        <dbReference type="SAM" id="Phobius"/>
    </source>
</evidence>
<feature type="region of interest" description="Disordered" evidence="1">
    <location>
        <begin position="58"/>
        <end position="108"/>
    </location>
</feature>
<organism evidence="3 4">
    <name type="scientific">Aphis craccivora</name>
    <name type="common">Cowpea aphid</name>
    <dbReference type="NCBI Taxonomy" id="307492"/>
    <lineage>
        <taxon>Eukaryota</taxon>
        <taxon>Metazoa</taxon>
        <taxon>Ecdysozoa</taxon>
        <taxon>Arthropoda</taxon>
        <taxon>Hexapoda</taxon>
        <taxon>Insecta</taxon>
        <taxon>Pterygota</taxon>
        <taxon>Neoptera</taxon>
        <taxon>Paraneoptera</taxon>
        <taxon>Hemiptera</taxon>
        <taxon>Sternorrhyncha</taxon>
        <taxon>Aphidomorpha</taxon>
        <taxon>Aphidoidea</taxon>
        <taxon>Aphididae</taxon>
        <taxon>Aphidini</taxon>
        <taxon>Aphis</taxon>
        <taxon>Aphis</taxon>
    </lineage>
</organism>
<feature type="region of interest" description="Disordered" evidence="1">
    <location>
        <begin position="188"/>
        <end position="221"/>
    </location>
</feature>
<feature type="compositionally biased region" description="Polar residues" evidence="1">
    <location>
        <begin position="61"/>
        <end position="70"/>
    </location>
</feature>
<keyword evidence="2" id="KW-0472">Membrane</keyword>
<feature type="region of interest" description="Disordered" evidence="1">
    <location>
        <begin position="1"/>
        <end position="43"/>
    </location>
</feature>
<dbReference type="EMBL" id="VUJU01000135">
    <property type="protein sequence ID" value="KAF0772782.1"/>
    <property type="molecule type" value="Genomic_DNA"/>
</dbReference>
<sequence length="280" mass="31573">MSSLNSEPSSELDKQQQRNSQTEQVKMAATEAGSPRRLGLNLNLSVQPHAAAYHWPHSTVAEDTSPSRSKGCTDDDDDDDDEDDRDMDDRDMDDDDIMMDCRQDEDCSPEDEQEILEMQREERETLNQLARQLASGSRLITPMLQHLVYQHPGLSVQPSPMHQQQLQQQPSSVAVSLTTAALNRHATAAAADLSPKSSHSGDVPMSGGRSTEVQSPSAARNNEAQSWTFEEQFRQVSDVVKHNYRTYHRFTFIAITLTIHYIIVLRFKAPTYNFRNILTV</sequence>
<accession>A0A6G0ZNJ1</accession>
<feature type="compositionally biased region" description="Acidic residues" evidence="1">
    <location>
        <begin position="74"/>
        <end position="98"/>
    </location>
</feature>
<comment type="caution">
    <text evidence="3">The sequence shown here is derived from an EMBL/GenBank/DDBJ whole genome shotgun (WGS) entry which is preliminary data.</text>
</comment>
<proteinExistence type="predicted"/>
<name>A0A6G0ZNJ1_APHCR</name>
<evidence type="ECO:0000313" key="4">
    <source>
        <dbReference type="Proteomes" id="UP000478052"/>
    </source>
</evidence>
<evidence type="ECO:0000313" key="3">
    <source>
        <dbReference type="EMBL" id="KAF0772782.1"/>
    </source>
</evidence>
<protein>
    <submittedName>
        <fullName evidence="3">Protein dead ringer</fullName>
    </submittedName>
</protein>
<gene>
    <name evidence="3" type="ORF">FWK35_00007104</name>
</gene>